<dbReference type="SUPFAM" id="SSF161098">
    <property type="entry name" value="MetI-like"/>
    <property type="match status" value="1"/>
</dbReference>
<keyword evidence="3" id="KW-1003">Cell membrane</keyword>
<reference evidence="9 10" key="1">
    <citation type="submission" date="2014-12" db="EMBL/GenBank/DDBJ databases">
        <title>Draft genome sequence of Paenibacillus kamchatkensis strain B-2647.</title>
        <authorList>
            <person name="Karlyshev A.V."/>
            <person name="Kudryashova E.B."/>
        </authorList>
    </citation>
    <scope>NUCLEOTIDE SEQUENCE [LARGE SCALE GENOMIC DNA]</scope>
    <source>
        <strain evidence="9 10">VKM B-2647</strain>
    </source>
</reference>
<keyword evidence="10" id="KW-1185">Reference proteome</keyword>
<feature type="transmembrane region" description="Helical" evidence="7">
    <location>
        <begin position="77"/>
        <end position="98"/>
    </location>
</feature>
<keyword evidence="6 7" id="KW-0472">Membrane</keyword>
<dbReference type="PANTHER" id="PTHR30193:SF37">
    <property type="entry name" value="INNER MEMBRANE ABC TRANSPORTER PERMEASE PROTEIN YCJO"/>
    <property type="match status" value="1"/>
</dbReference>
<accession>A0ABR5AI59</accession>
<evidence type="ECO:0000256" key="6">
    <source>
        <dbReference type="ARBA" id="ARBA00023136"/>
    </source>
</evidence>
<sequence>MASKTRRWKQTVTLLAFVFPALLFYAVFLLASAFGGIWYSFTDWNGLNPIYKWVGFGNYIEALTGDPVFLNSVGFTLKYVVCIVVFQNLIALGLAILIESRGRGKAWFRTIFFMPNMMSMIIGGFMWLFIFTKVLPYIAEHTLLHALDQSWIGDPRFSFIAIMIVSLWGGAGYLMVIYLAALQGVPQSLKEAAAIDGAGSFQTLRNITLPMIYPAITIGLFVTLNSSFKAFDVIYALTGGGPGRATQVLALNIYEEAFKMSNRFGYASAKAMILFLFVFLVTLIQLWVMKKREVEV</sequence>
<evidence type="ECO:0000256" key="7">
    <source>
        <dbReference type="RuleBase" id="RU363032"/>
    </source>
</evidence>
<dbReference type="CDD" id="cd06261">
    <property type="entry name" value="TM_PBP2"/>
    <property type="match status" value="1"/>
</dbReference>
<dbReference type="RefSeq" id="WP_041048091.1">
    <property type="nucleotide sequence ID" value="NZ_JXAK01000021.1"/>
</dbReference>
<keyword evidence="4 7" id="KW-0812">Transmembrane</keyword>
<comment type="subcellular location">
    <subcellularLocation>
        <location evidence="1 7">Cell membrane</location>
        <topology evidence="1 7">Multi-pass membrane protein</topology>
    </subcellularLocation>
</comment>
<dbReference type="Gene3D" id="1.10.3720.10">
    <property type="entry name" value="MetI-like"/>
    <property type="match status" value="1"/>
</dbReference>
<evidence type="ECO:0000256" key="3">
    <source>
        <dbReference type="ARBA" id="ARBA00022475"/>
    </source>
</evidence>
<feature type="transmembrane region" description="Helical" evidence="7">
    <location>
        <begin position="12"/>
        <end position="39"/>
    </location>
</feature>
<evidence type="ECO:0000256" key="5">
    <source>
        <dbReference type="ARBA" id="ARBA00022989"/>
    </source>
</evidence>
<feature type="transmembrane region" description="Helical" evidence="7">
    <location>
        <begin position="119"/>
        <end position="139"/>
    </location>
</feature>
<comment type="similarity">
    <text evidence="7">Belongs to the binding-protein-dependent transport system permease family.</text>
</comment>
<evidence type="ECO:0000313" key="9">
    <source>
        <dbReference type="EMBL" id="KIL40443.1"/>
    </source>
</evidence>
<dbReference type="Proteomes" id="UP000031967">
    <property type="component" value="Unassembled WGS sequence"/>
</dbReference>
<dbReference type="Pfam" id="PF00528">
    <property type="entry name" value="BPD_transp_1"/>
    <property type="match status" value="1"/>
</dbReference>
<comment type="caution">
    <text evidence="9">The sequence shown here is derived from an EMBL/GenBank/DDBJ whole genome shotgun (WGS) entry which is preliminary data.</text>
</comment>
<protein>
    <submittedName>
        <fullName evidence="9">ABC transporter permease</fullName>
    </submittedName>
</protein>
<keyword evidence="2 7" id="KW-0813">Transport</keyword>
<organism evidence="9 10">
    <name type="scientific">Gordoniibacillus kamchatkensis</name>
    <dbReference type="NCBI Taxonomy" id="1590651"/>
    <lineage>
        <taxon>Bacteria</taxon>
        <taxon>Bacillati</taxon>
        <taxon>Bacillota</taxon>
        <taxon>Bacilli</taxon>
        <taxon>Bacillales</taxon>
        <taxon>Paenibacillaceae</taxon>
        <taxon>Gordoniibacillus</taxon>
    </lineage>
</organism>
<dbReference type="InterPro" id="IPR035906">
    <property type="entry name" value="MetI-like_sf"/>
</dbReference>
<evidence type="ECO:0000256" key="4">
    <source>
        <dbReference type="ARBA" id="ARBA00022692"/>
    </source>
</evidence>
<proteinExistence type="inferred from homology"/>
<feature type="transmembrane region" description="Helical" evidence="7">
    <location>
        <begin position="269"/>
        <end position="288"/>
    </location>
</feature>
<keyword evidence="5 7" id="KW-1133">Transmembrane helix</keyword>
<dbReference type="PROSITE" id="PS50928">
    <property type="entry name" value="ABC_TM1"/>
    <property type="match status" value="1"/>
</dbReference>
<evidence type="ECO:0000259" key="8">
    <source>
        <dbReference type="PROSITE" id="PS50928"/>
    </source>
</evidence>
<evidence type="ECO:0000256" key="2">
    <source>
        <dbReference type="ARBA" id="ARBA00022448"/>
    </source>
</evidence>
<feature type="domain" description="ABC transmembrane type-1" evidence="8">
    <location>
        <begin position="73"/>
        <end position="285"/>
    </location>
</feature>
<evidence type="ECO:0000313" key="10">
    <source>
        <dbReference type="Proteomes" id="UP000031967"/>
    </source>
</evidence>
<feature type="transmembrane region" description="Helical" evidence="7">
    <location>
        <begin position="159"/>
        <end position="181"/>
    </location>
</feature>
<dbReference type="InterPro" id="IPR051393">
    <property type="entry name" value="ABC_transporter_permease"/>
</dbReference>
<dbReference type="EMBL" id="JXAK01000021">
    <property type="protein sequence ID" value="KIL40443.1"/>
    <property type="molecule type" value="Genomic_DNA"/>
</dbReference>
<gene>
    <name evidence="9" type="ORF">SD70_13610</name>
</gene>
<dbReference type="InterPro" id="IPR000515">
    <property type="entry name" value="MetI-like"/>
</dbReference>
<name>A0ABR5AI59_9BACL</name>
<dbReference type="PANTHER" id="PTHR30193">
    <property type="entry name" value="ABC TRANSPORTER PERMEASE PROTEIN"/>
    <property type="match status" value="1"/>
</dbReference>
<evidence type="ECO:0000256" key="1">
    <source>
        <dbReference type="ARBA" id="ARBA00004651"/>
    </source>
</evidence>